<organism evidence="2">
    <name type="scientific">Propionibacterium freudenreichii</name>
    <dbReference type="NCBI Taxonomy" id="1744"/>
    <lineage>
        <taxon>Bacteria</taxon>
        <taxon>Bacillati</taxon>
        <taxon>Actinomycetota</taxon>
        <taxon>Actinomycetes</taxon>
        <taxon>Propionibacteriales</taxon>
        <taxon>Propionibacteriaceae</taxon>
        <taxon>Propionibacterium</taxon>
    </lineage>
</organism>
<dbReference type="EMBL" id="LT576035">
    <property type="protein sequence ID" value="SBN37837.1"/>
    <property type="molecule type" value="Genomic_DNA"/>
</dbReference>
<feature type="region of interest" description="Disordered" evidence="1">
    <location>
        <begin position="231"/>
        <end position="255"/>
    </location>
</feature>
<accession>A0A2C7AMM4</accession>
<dbReference type="InterPro" id="IPR036388">
    <property type="entry name" value="WH-like_DNA-bd_sf"/>
</dbReference>
<dbReference type="SUPFAM" id="SSF88659">
    <property type="entry name" value="Sigma3 and sigma4 domains of RNA polymerase sigma factors"/>
    <property type="match status" value="1"/>
</dbReference>
<protein>
    <submittedName>
        <fullName evidence="2">Uncharacterized protein</fullName>
    </submittedName>
</protein>
<evidence type="ECO:0000313" key="2">
    <source>
        <dbReference type="EMBL" id="SBN37837.1"/>
    </source>
</evidence>
<dbReference type="AlphaFoldDB" id="A0A2C7AMM4"/>
<feature type="region of interest" description="Disordered" evidence="1">
    <location>
        <begin position="1"/>
        <end position="26"/>
    </location>
</feature>
<sequence>MTTHPQFTRPVDAEAAPLHAARTSSTDIAVDSARPAGIAAHTSPTGHTAAIGQLAEVRQQRGTPTHDGAMILQRAAQPTRPGTRRAARPTEAPLTRISAGTRVSSADPVVDALRTEWQGWRDQPLPDAWRCACPELAQVPSFRQALEVACLDDVAAFLVIACQGGGRRAGRLLVQALLPRLAAQASRDRRHEVGDYVSTLWELLHDFPIERRTHAVATNLVLDTRKRLHRAAGREVPCSQPPEPPTPPASSSSRERAAVIIDLAARRGLITAPSAEVLRSVYLYGLSGREAAGRHEMSEDMVRYRCSSSVKRLRRHMSDLAG</sequence>
<gene>
    <name evidence="2" type="ORF">PFR_JS10_194</name>
</gene>
<dbReference type="Gene3D" id="1.10.10.10">
    <property type="entry name" value="Winged helix-like DNA-binding domain superfamily/Winged helix DNA-binding domain"/>
    <property type="match status" value="1"/>
</dbReference>
<reference evidence="2" key="1">
    <citation type="submission" date="2016-05" db="EMBL/GenBank/DDBJ databases">
        <authorList>
            <person name="Lavstsen T."/>
            <person name="Jespersen J.S."/>
        </authorList>
    </citation>
    <scope>NUCLEOTIDE SEQUENCE</scope>
    <source>
        <strain evidence="2">PFRJS10</strain>
    </source>
</reference>
<name>A0A2C7AMM4_9ACTN</name>
<dbReference type="RefSeq" id="WP_063493671.1">
    <property type="nucleotide sequence ID" value="NZ_CP030279.1"/>
</dbReference>
<evidence type="ECO:0000256" key="1">
    <source>
        <dbReference type="SAM" id="MobiDB-lite"/>
    </source>
</evidence>
<proteinExistence type="predicted"/>
<dbReference type="InterPro" id="IPR013324">
    <property type="entry name" value="RNA_pol_sigma_r3/r4-like"/>
</dbReference>
<feature type="compositionally biased region" description="Pro residues" evidence="1">
    <location>
        <begin position="239"/>
        <end position="248"/>
    </location>
</feature>